<protein>
    <submittedName>
        <fullName evidence="2">Putative membrane protein</fullName>
    </submittedName>
</protein>
<comment type="caution">
    <text evidence="2">The sequence shown here is derived from an EMBL/GenBank/DDBJ whole genome shotgun (WGS) entry which is preliminary data.</text>
</comment>
<keyword evidence="1" id="KW-0812">Transmembrane</keyword>
<proteinExistence type="predicted"/>
<dbReference type="EMBL" id="LXHE01000015">
    <property type="protein sequence ID" value="OAV00103.1"/>
    <property type="molecule type" value="Genomic_DNA"/>
</dbReference>
<feature type="transmembrane region" description="Helical" evidence="1">
    <location>
        <begin position="73"/>
        <end position="96"/>
    </location>
</feature>
<gene>
    <name evidence="2" type="ORF">AO382_1581</name>
</gene>
<evidence type="ECO:0000256" key="1">
    <source>
        <dbReference type="SAM" id="Phobius"/>
    </source>
</evidence>
<dbReference type="InterPro" id="IPR032713">
    <property type="entry name" value="EmrE"/>
</dbReference>
<keyword evidence="1" id="KW-0472">Membrane</keyword>
<dbReference type="Proteomes" id="UP000078446">
    <property type="component" value="Unassembled WGS sequence"/>
</dbReference>
<name>A0A7Z0UXK7_MORCA</name>
<dbReference type="Pfam" id="PF13536">
    <property type="entry name" value="EmrE"/>
    <property type="match status" value="1"/>
</dbReference>
<dbReference type="AlphaFoldDB" id="A0A7Z0UXK7"/>
<reference evidence="2 3" key="1">
    <citation type="journal article" date="2016" name="Genome Biol. Evol.">
        <title>Comparative Genomic Analyses of the Moraxella catarrhalis Serosensitive and Seroresistant Lineages Demonstrate Their Independent Evolution.</title>
        <authorList>
            <person name="Earl J.P."/>
            <person name="de Vries S.P."/>
            <person name="Ahmed A."/>
            <person name="Powell E."/>
            <person name="Schultz M.P."/>
            <person name="Hermans P.W."/>
            <person name="Hill D.J."/>
            <person name="Zhou Z."/>
            <person name="Constantinidou C.I."/>
            <person name="Hu F.Z."/>
            <person name="Bootsma H.J."/>
            <person name="Ehrlich G.D."/>
        </authorList>
    </citation>
    <scope>NUCLEOTIDE SEQUENCE [LARGE SCALE GENOMIC DNA]</scope>
    <source>
        <strain evidence="2 3">Z7574</strain>
    </source>
</reference>
<keyword evidence="1" id="KW-1133">Transmembrane helix</keyword>
<sequence>MPKLIILGVIADAFFSSTFVLNELMASQGGHWFWSASLRYVFICLIISILVVITSGVRTLMALCRLFLDHWRFFSIAGGIGFGGFYALLCFGADYAPGWVRHISIHCCGKLDHPWITG</sequence>
<evidence type="ECO:0000313" key="2">
    <source>
        <dbReference type="EMBL" id="OAV00103.1"/>
    </source>
</evidence>
<accession>A0A7Z0UXK7</accession>
<feature type="transmembrane region" description="Helical" evidence="1">
    <location>
        <begin position="40"/>
        <end position="61"/>
    </location>
</feature>
<evidence type="ECO:0000313" key="3">
    <source>
        <dbReference type="Proteomes" id="UP000078446"/>
    </source>
</evidence>
<organism evidence="2 3">
    <name type="scientific">Moraxella catarrhalis</name>
    <name type="common">Branhamella catarrhalis</name>
    <dbReference type="NCBI Taxonomy" id="480"/>
    <lineage>
        <taxon>Bacteria</taxon>
        <taxon>Pseudomonadati</taxon>
        <taxon>Pseudomonadota</taxon>
        <taxon>Gammaproteobacteria</taxon>
        <taxon>Moraxellales</taxon>
        <taxon>Moraxellaceae</taxon>
        <taxon>Moraxella</taxon>
    </lineage>
</organism>